<dbReference type="OrthoDB" id="262125at2"/>
<evidence type="ECO:0000313" key="3">
    <source>
        <dbReference type="Proteomes" id="UP000245590"/>
    </source>
</evidence>
<keyword evidence="3" id="KW-1185">Reference proteome</keyword>
<sequence>MPQPSVPSDAPSRTTSSDRVPWRTLAPGQLARVRVWERASGSVRTVHVSEGRLYEAPNWTADGSLLLNGEGRLWRLPPDGSAIAPTLLEAPGLPPVNNDHVLAPDGSGVFASAADHHIWHVPFDGSPIRRVTSEDGIMHFLHGISPDGSRLGYVRLEIGGQDPWGSAWIHTIAADGTDDRRLTIDPGPADGCEWTPDGDWILLNTEQFSTRPGHAQLARIRPDGSDLEQLTSDERVNWFPHIAPTGDVVVYVSFPPGTRGHPADLRVQLRMVEVGDWQAPTTLMELEGGQGTINVPSWAPDGSAFAYVDYPRAEDLTDAGTEH</sequence>
<dbReference type="Proteomes" id="UP000245590">
    <property type="component" value="Unassembled WGS sequence"/>
</dbReference>
<dbReference type="PANTHER" id="PTHR36842:SF1">
    <property type="entry name" value="PROTEIN TOLB"/>
    <property type="match status" value="1"/>
</dbReference>
<dbReference type="RefSeq" id="WP_109273976.1">
    <property type="nucleotide sequence ID" value="NZ_QFKX01000001.1"/>
</dbReference>
<protein>
    <recommendedName>
        <fullName evidence="4">Biopolymer transporter Tol</fullName>
    </recommendedName>
</protein>
<gene>
    <name evidence="2" type="ORF">DEO23_00010</name>
</gene>
<organism evidence="2 3">
    <name type="scientific">Brachybacterium endophyticum</name>
    <dbReference type="NCBI Taxonomy" id="2182385"/>
    <lineage>
        <taxon>Bacteria</taxon>
        <taxon>Bacillati</taxon>
        <taxon>Actinomycetota</taxon>
        <taxon>Actinomycetes</taxon>
        <taxon>Micrococcales</taxon>
        <taxon>Dermabacteraceae</taxon>
        <taxon>Brachybacterium</taxon>
    </lineage>
</organism>
<name>A0A2U2RMJ7_9MICO</name>
<evidence type="ECO:0008006" key="4">
    <source>
        <dbReference type="Google" id="ProtNLM"/>
    </source>
</evidence>
<dbReference type="PANTHER" id="PTHR36842">
    <property type="entry name" value="PROTEIN TOLB HOMOLOG"/>
    <property type="match status" value="1"/>
</dbReference>
<feature type="region of interest" description="Disordered" evidence="1">
    <location>
        <begin position="1"/>
        <end position="20"/>
    </location>
</feature>
<dbReference type="EMBL" id="QFKX01000001">
    <property type="protein sequence ID" value="PWH07092.1"/>
    <property type="molecule type" value="Genomic_DNA"/>
</dbReference>
<accession>A0A2U2RMJ7</accession>
<evidence type="ECO:0000313" key="2">
    <source>
        <dbReference type="EMBL" id="PWH07092.1"/>
    </source>
</evidence>
<dbReference type="Gene3D" id="2.120.10.30">
    <property type="entry name" value="TolB, C-terminal domain"/>
    <property type="match status" value="1"/>
</dbReference>
<evidence type="ECO:0000256" key="1">
    <source>
        <dbReference type="SAM" id="MobiDB-lite"/>
    </source>
</evidence>
<reference evidence="2 3" key="1">
    <citation type="submission" date="2018-05" db="EMBL/GenBank/DDBJ databases">
        <title>Brachybacterium sp. M1HQ-2T, whole genome shotgun sequence.</title>
        <authorList>
            <person name="Tuo L."/>
        </authorList>
    </citation>
    <scope>NUCLEOTIDE SEQUENCE [LARGE SCALE GENOMIC DNA]</scope>
    <source>
        <strain evidence="2 3">M1HQ-2</strain>
    </source>
</reference>
<dbReference type="AlphaFoldDB" id="A0A2U2RMJ7"/>
<comment type="caution">
    <text evidence="2">The sequence shown here is derived from an EMBL/GenBank/DDBJ whole genome shotgun (WGS) entry which is preliminary data.</text>
</comment>
<dbReference type="InterPro" id="IPR011042">
    <property type="entry name" value="6-blade_b-propeller_TolB-like"/>
</dbReference>
<dbReference type="SUPFAM" id="SSF69304">
    <property type="entry name" value="Tricorn protease N-terminal domain"/>
    <property type="match status" value="1"/>
</dbReference>
<proteinExistence type="predicted"/>